<gene>
    <name evidence="1" type="ORF">NCTC12438_01370</name>
</gene>
<reference evidence="1 2" key="1">
    <citation type="submission" date="2018-06" db="EMBL/GenBank/DDBJ databases">
        <authorList>
            <consortium name="Pathogen Informatics"/>
            <person name="Doyle S."/>
        </authorList>
    </citation>
    <scope>NUCLEOTIDE SEQUENCE [LARGE SCALE GENOMIC DNA]</scope>
    <source>
        <strain evidence="1 2">NCTC12438</strain>
    </source>
</reference>
<organism evidence="1 2">
    <name type="scientific">Legionella cincinnatiensis</name>
    <dbReference type="NCBI Taxonomy" id="28085"/>
    <lineage>
        <taxon>Bacteria</taxon>
        <taxon>Pseudomonadati</taxon>
        <taxon>Pseudomonadota</taxon>
        <taxon>Gammaproteobacteria</taxon>
        <taxon>Legionellales</taxon>
        <taxon>Legionellaceae</taxon>
        <taxon>Legionella</taxon>
    </lineage>
</organism>
<dbReference type="Proteomes" id="UP000255316">
    <property type="component" value="Unassembled WGS sequence"/>
</dbReference>
<dbReference type="AlphaFoldDB" id="A0A378IJ96"/>
<proteinExistence type="predicted"/>
<accession>A0A378IJ96</accession>
<evidence type="ECO:0000313" key="2">
    <source>
        <dbReference type="Proteomes" id="UP000255316"/>
    </source>
</evidence>
<dbReference type="EMBL" id="UGNX01000001">
    <property type="protein sequence ID" value="STX34765.1"/>
    <property type="molecule type" value="Genomic_DNA"/>
</dbReference>
<name>A0A378IJ96_9GAMM</name>
<sequence>MRWRPGMTKMPDHQALFSTISITLFPQVFIAFIKV</sequence>
<protein>
    <submittedName>
        <fullName evidence="1">Uncharacterized protein</fullName>
    </submittedName>
</protein>
<evidence type="ECO:0000313" key="1">
    <source>
        <dbReference type="EMBL" id="STX34765.1"/>
    </source>
</evidence>